<dbReference type="InterPro" id="IPR050807">
    <property type="entry name" value="TransReg_Diox_bact_type"/>
</dbReference>
<dbReference type="PANTHER" id="PTHR46797">
    <property type="entry name" value="HTH-TYPE TRANSCRIPTIONAL REGULATOR"/>
    <property type="match status" value="1"/>
</dbReference>
<feature type="domain" description="HTH cro/C1-type" evidence="4">
    <location>
        <begin position="17"/>
        <end position="71"/>
    </location>
</feature>
<evidence type="ECO:0000313" key="6">
    <source>
        <dbReference type="Proteomes" id="UP000450457"/>
    </source>
</evidence>
<dbReference type="PROSITE" id="PS50943">
    <property type="entry name" value="HTH_CROC1"/>
    <property type="match status" value="1"/>
</dbReference>
<proteinExistence type="predicted"/>
<dbReference type="SMART" id="SM00530">
    <property type="entry name" value="HTH_XRE"/>
    <property type="match status" value="1"/>
</dbReference>
<dbReference type="InterPro" id="IPR001387">
    <property type="entry name" value="Cro/C1-type_HTH"/>
</dbReference>
<dbReference type="GO" id="GO:0005829">
    <property type="term" value="C:cytosol"/>
    <property type="evidence" value="ECO:0007669"/>
    <property type="project" value="TreeGrafter"/>
</dbReference>
<evidence type="ECO:0000256" key="2">
    <source>
        <dbReference type="ARBA" id="ARBA00023125"/>
    </source>
</evidence>
<dbReference type="OrthoDB" id="5461347at2"/>
<dbReference type="PANTHER" id="PTHR46797:SF23">
    <property type="entry name" value="HTH-TYPE TRANSCRIPTIONAL REGULATOR SUTR"/>
    <property type="match status" value="1"/>
</dbReference>
<keyword evidence="1" id="KW-0805">Transcription regulation</keyword>
<dbReference type="SUPFAM" id="SSF47413">
    <property type="entry name" value="lambda repressor-like DNA-binding domains"/>
    <property type="match status" value="1"/>
</dbReference>
<dbReference type="Proteomes" id="UP000450457">
    <property type="component" value="Unassembled WGS sequence"/>
</dbReference>
<dbReference type="Gene3D" id="1.10.260.40">
    <property type="entry name" value="lambda repressor-like DNA-binding domains"/>
    <property type="match status" value="1"/>
</dbReference>
<organism evidence="5 6">
    <name type="scientific">Halobacillus litoralis</name>
    <dbReference type="NCBI Taxonomy" id="45668"/>
    <lineage>
        <taxon>Bacteria</taxon>
        <taxon>Bacillati</taxon>
        <taxon>Bacillota</taxon>
        <taxon>Bacilli</taxon>
        <taxon>Bacillales</taxon>
        <taxon>Bacillaceae</taxon>
        <taxon>Halobacillus</taxon>
    </lineage>
</organism>
<keyword evidence="3" id="KW-0804">Transcription</keyword>
<dbReference type="GO" id="GO:0003677">
    <property type="term" value="F:DNA binding"/>
    <property type="evidence" value="ECO:0007669"/>
    <property type="project" value="UniProtKB-KW"/>
</dbReference>
<evidence type="ECO:0000259" key="4">
    <source>
        <dbReference type="PROSITE" id="PS50943"/>
    </source>
</evidence>
<dbReference type="EMBL" id="WMFA01000004">
    <property type="protein sequence ID" value="MYL71729.1"/>
    <property type="molecule type" value="Genomic_DNA"/>
</dbReference>
<reference evidence="5 6" key="1">
    <citation type="submission" date="2019-11" db="EMBL/GenBank/DDBJ databases">
        <title>Genome sequences of 17 halophilic strains isolated from different environments.</title>
        <authorList>
            <person name="Furrow R.E."/>
        </authorList>
    </citation>
    <scope>NUCLEOTIDE SEQUENCE [LARGE SCALE GENOMIC DNA]</scope>
    <source>
        <strain evidence="5 6">SL-4</strain>
    </source>
</reference>
<dbReference type="AlphaFoldDB" id="A0A845FCZ2"/>
<protein>
    <submittedName>
        <fullName evidence="5">Helix-turn-helix domain-containing protein</fullName>
    </submittedName>
</protein>
<evidence type="ECO:0000256" key="1">
    <source>
        <dbReference type="ARBA" id="ARBA00023015"/>
    </source>
</evidence>
<sequence>MEKDYDVKVRKAVGRKIKQLREEKGISQEEFAYLVGIDRTYISFIERGRRAPRLPMLYRIANVLEVPASSLVVEVKETPDNNR</sequence>
<dbReference type="InterPro" id="IPR010982">
    <property type="entry name" value="Lambda_DNA-bd_dom_sf"/>
</dbReference>
<gene>
    <name evidence="5" type="ORF">GLW00_12755</name>
</gene>
<evidence type="ECO:0000256" key="3">
    <source>
        <dbReference type="ARBA" id="ARBA00023163"/>
    </source>
</evidence>
<comment type="caution">
    <text evidence="5">The sequence shown here is derived from an EMBL/GenBank/DDBJ whole genome shotgun (WGS) entry which is preliminary data.</text>
</comment>
<dbReference type="GO" id="GO:0003700">
    <property type="term" value="F:DNA-binding transcription factor activity"/>
    <property type="evidence" value="ECO:0007669"/>
    <property type="project" value="TreeGrafter"/>
</dbReference>
<dbReference type="Pfam" id="PF01381">
    <property type="entry name" value="HTH_3"/>
    <property type="match status" value="1"/>
</dbReference>
<name>A0A845FCZ2_9BACI</name>
<evidence type="ECO:0000313" key="5">
    <source>
        <dbReference type="EMBL" id="MYL71729.1"/>
    </source>
</evidence>
<dbReference type="CDD" id="cd00093">
    <property type="entry name" value="HTH_XRE"/>
    <property type="match status" value="1"/>
</dbReference>
<keyword evidence="2" id="KW-0238">DNA-binding</keyword>
<accession>A0A845FCZ2</accession>